<sequence length="260" mass="27623">MDLQLAGKTIIVTGSSSGIGAAIAKAAYDEGANVMLHGTKEAVLQEKAAELGPRANWVAADLADVKSASVIANKTKDVFGTIDGLVNNAGVFPRSSVDTDVPEHFDFVFHVNVRSPLMLTQELVKVCREESKAGSVVNIGSINAHCGAPFLLMYAMSKGAMMTMSRNLGDALGIEKIRVNQLNVGWTYTEGERKIQADAGAPDDWQDHLSPLAAPSGKLLQPEDVAAHAVFWLSPLSAPVNGTIHTVEQFPMTGRNRNSG</sequence>
<proteinExistence type="predicted"/>
<evidence type="ECO:0000313" key="1">
    <source>
        <dbReference type="EMBL" id="MFC7293063.1"/>
    </source>
</evidence>
<comment type="caution">
    <text evidence="1">The sequence shown here is derived from an EMBL/GenBank/DDBJ whole genome shotgun (WGS) entry which is preliminary data.</text>
</comment>
<dbReference type="InterPro" id="IPR036291">
    <property type="entry name" value="NAD(P)-bd_dom_sf"/>
</dbReference>
<dbReference type="CDD" id="cd05233">
    <property type="entry name" value="SDR_c"/>
    <property type="match status" value="1"/>
</dbReference>
<dbReference type="PROSITE" id="PS00061">
    <property type="entry name" value="ADH_SHORT"/>
    <property type="match status" value="1"/>
</dbReference>
<dbReference type="RefSeq" id="WP_382169143.1">
    <property type="nucleotide sequence ID" value="NZ_JBHTBR010000009.1"/>
</dbReference>
<dbReference type="Proteomes" id="UP001596492">
    <property type="component" value="Unassembled WGS sequence"/>
</dbReference>
<dbReference type="Gene3D" id="3.40.50.720">
    <property type="entry name" value="NAD(P)-binding Rossmann-like Domain"/>
    <property type="match status" value="1"/>
</dbReference>
<dbReference type="PRINTS" id="PR00080">
    <property type="entry name" value="SDRFAMILY"/>
</dbReference>
<dbReference type="Pfam" id="PF13561">
    <property type="entry name" value="adh_short_C2"/>
    <property type="match status" value="1"/>
</dbReference>
<dbReference type="PRINTS" id="PR00081">
    <property type="entry name" value="GDHRDH"/>
</dbReference>
<organism evidence="1 2">
    <name type="scientific">Hirschia litorea</name>
    <dbReference type="NCBI Taxonomy" id="1199156"/>
    <lineage>
        <taxon>Bacteria</taxon>
        <taxon>Pseudomonadati</taxon>
        <taxon>Pseudomonadota</taxon>
        <taxon>Alphaproteobacteria</taxon>
        <taxon>Hyphomonadales</taxon>
        <taxon>Hyphomonadaceae</taxon>
        <taxon>Hirschia</taxon>
    </lineage>
</organism>
<protein>
    <submittedName>
        <fullName evidence="1">SDR family oxidoreductase</fullName>
    </submittedName>
</protein>
<dbReference type="InterPro" id="IPR002347">
    <property type="entry name" value="SDR_fam"/>
</dbReference>
<keyword evidence="2" id="KW-1185">Reference proteome</keyword>
<dbReference type="PANTHER" id="PTHR43975">
    <property type="entry name" value="ZGC:101858"/>
    <property type="match status" value="1"/>
</dbReference>
<dbReference type="InterPro" id="IPR020904">
    <property type="entry name" value="Sc_DH/Rdtase_CS"/>
</dbReference>
<evidence type="ECO:0000313" key="2">
    <source>
        <dbReference type="Proteomes" id="UP001596492"/>
    </source>
</evidence>
<dbReference type="EMBL" id="JBHTBR010000009">
    <property type="protein sequence ID" value="MFC7293063.1"/>
    <property type="molecule type" value="Genomic_DNA"/>
</dbReference>
<gene>
    <name evidence="1" type="ORF">ACFQS8_15685</name>
</gene>
<dbReference type="PANTHER" id="PTHR43975:SF2">
    <property type="entry name" value="EG:BACR7A4.14 PROTEIN-RELATED"/>
    <property type="match status" value="1"/>
</dbReference>
<dbReference type="SUPFAM" id="SSF51735">
    <property type="entry name" value="NAD(P)-binding Rossmann-fold domains"/>
    <property type="match status" value="1"/>
</dbReference>
<accession>A0ABW2IQ72</accession>
<reference evidence="2" key="1">
    <citation type="journal article" date="2019" name="Int. J. Syst. Evol. Microbiol.">
        <title>The Global Catalogue of Microorganisms (GCM) 10K type strain sequencing project: providing services to taxonomists for standard genome sequencing and annotation.</title>
        <authorList>
            <consortium name="The Broad Institute Genomics Platform"/>
            <consortium name="The Broad Institute Genome Sequencing Center for Infectious Disease"/>
            <person name="Wu L."/>
            <person name="Ma J."/>
        </authorList>
    </citation>
    <scope>NUCLEOTIDE SEQUENCE [LARGE SCALE GENOMIC DNA]</scope>
    <source>
        <strain evidence="2">CCUG 51308</strain>
    </source>
</reference>
<name>A0ABW2IQ72_9PROT</name>